<name>B3MF03_DROAN</name>
<gene>
    <name evidence="3" type="primary">Dana\GF11855</name>
    <name evidence="3" type="synonym">dana_GLEANR_11878</name>
    <name evidence="3" type="ORF">GF11855</name>
</gene>
<proteinExistence type="predicted"/>
<protein>
    <recommendedName>
        <fullName evidence="5">Little elongation complex subunit 1</fullName>
    </recommendedName>
</protein>
<feature type="coiled-coil region" evidence="1">
    <location>
        <begin position="48"/>
        <end position="127"/>
    </location>
</feature>
<keyword evidence="4" id="KW-1185">Reference proteome</keyword>
<feature type="compositionally biased region" description="Basic residues" evidence="2">
    <location>
        <begin position="473"/>
        <end position="484"/>
    </location>
</feature>
<reference evidence="3 4" key="1">
    <citation type="journal article" date="2007" name="Nature">
        <title>Evolution of genes and genomes on the Drosophila phylogeny.</title>
        <authorList>
            <consortium name="Drosophila 12 Genomes Consortium"/>
            <person name="Clark A.G."/>
            <person name="Eisen M.B."/>
            <person name="Smith D.R."/>
            <person name="Bergman C.M."/>
            <person name="Oliver B."/>
            <person name="Markow T.A."/>
            <person name="Kaufman T.C."/>
            <person name="Kellis M."/>
            <person name="Gelbart W."/>
            <person name="Iyer V.N."/>
            <person name="Pollard D.A."/>
            <person name="Sackton T.B."/>
            <person name="Larracuente A.M."/>
            <person name="Singh N.D."/>
            <person name="Abad J.P."/>
            <person name="Abt D.N."/>
            <person name="Adryan B."/>
            <person name="Aguade M."/>
            <person name="Akashi H."/>
            <person name="Anderson W.W."/>
            <person name="Aquadro C.F."/>
            <person name="Ardell D.H."/>
            <person name="Arguello R."/>
            <person name="Artieri C.G."/>
            <person name="Barbash D.A."/>
            <person name="Barker D."/>
            <person name="Barsanti P."/>
            <person name="Batterham P."/>
            <person name="Batzoglou S."/>
            <person name="Begun D."/>
            <person name="Bhutkar A."/>
            <person name="Blanco E."/>
            <person name="Bosak S.A."/>
            <person name="Bradley R.K."/>
            <person name="Brand A.D."/>
            <person name="Brent M.R."/>
            <person name="Brooks A.N."/>
            <person name="Brown R.H."/>
            <person name="Butlin R.K."/>
            <person name="Caggese C."/>
            <person name="Calvi B.R."/>
            <person name="Bernardo de Carvalho A."/>
            <person name="Caspi A."/>
            <person name="Castrezana S."/>
            <person name="Celniker S.E."/>
            <person name="Chang J.L."/>
            <person name="Chapple C."/>
            <person name="Chatterji S."/>
            <person name="Chinwalla A."/>
            <person name="Civetta A."/>
            <person name="Clifton S.W."/>
            <person name="Comeron J.M."/>
            <person name="Costello J.C."/>
            <person name="Coyne J.A."/>
            <person name="Daub J."/>
            <person name="David R.G."/>
            <person name="Delcher A.L."/>
            <person name="Delehaunty K."/>
            <person name="Do C.B."/>
            <person name="Ebling H."/>
            <person name="Edwards K."/>
            <person name="Eickbush T."/>
            <person name="Evans J.D."/>
            <person name="Filipski A."/>
            <person name="Findeiss S."/>
            <person name="Freyhult E."/>
            <person name="Fulton L."/>
            <person name="Fulton R."/>
            <person name="Garcia A.C."/>
            <person name="Gardiner A."/>
            <person name="Garfield D.A."/>
            <person name="Garvin B.E."/>
            <person name="Gibson G."/>
            <person name="Gilbert D."/>
            <person name="Gnerre S."/>
            <person name="Godfrey J."/>
            <person name="Good R."/>
            <person name="Gotea V."/>
            <person name="Gravely B."/>
            <person name="Greenberg A.J."/>
            <person name="Griffiths-Jones S."/>
            <person name="Gross S."/>
            <person name="Guigo R."/>
            <person name="Gustafson E.A."/>
            <person name="Haerty W."/>
            <person name="Hahn M.W."/>
            <person name="Halligan D.L."/>
            <person name="Halpern A.L."/>
            <person name="Halter G.M."/>
            <person name="Han M.V."/>
            <person name="Heger A."/>
            <person name="Hillier L."/>
            <person name="Hinrichs A.S."/>
            <person name="Holmes I."/>
            <person name="Hoskins R.A."/>
            <person name="Hubisz M.J."/>
            <person name="Hultmark D."/>
            <person name="Huntley M.A."/>
            <person name="Jaffe D.B."/>
            <person name="Jagadeeshan S."/>
            <person name="Jeck W.R."/>
            <person name="Johnson J."/>
            <person name="Jones C.D."/>
            <person name="Jordan W.C."/>
            <person name="Karpen G.H."/>
            <person name="Kataoka E."/>
            <person name="Keightley P.D."/>
            <person name="Kheradpour P."/>
            <person name="Kirkness E.F."/>
            <person name="Koerich L.B."/>
            <person name="Kristiansen K."/>
            <person name="Kudrna D."/>
            <person name="Kulathinal R.J."/>
            <person name="Kumar S."/>
            <person name="Kwok R."/>
            <person name="Lander E."/>
            <person name="Langley C.H."/>
            <person name="Lapoint R."/>
            <person name="Lazzaro B.P."/>
            <person name="Lee S.J."/>
            <person name="Levesque L."/>
            <person name="Li R."/>
            <person name="Lin C.F."/>
            <person name="Lin M.F."/>
            <person name="Lindblad-Toh K."/>
            <person name="Llopart A."/>
            <person name="Long M."/>
            <person name="Low L."/>
            <person name="Lozovsky E."/>
            <person name="Lu J."/>
            <person name="Luo M."/>
            <person name="Machado C.A."/>
            <person name="Makalowski W."/>
            <person name="Marzo M."/>
            <person name="Matsuda M."/>
            <person name="Matzkin L."/>
            <person name="McAllister B."/>
            <person name="McBride C.S."/>
            <person name="McKernan B."/>
            <person name="McKernan K."/>
            <person name="Mendez-Lago M."/>
            <person name="Minx P."/>
            <person name="Mollenhauer M.U."/>
            <person name="Montooth K."/>
            <person name="Mount S.M."/>
            <person name="Mu X."/>
            <person name="Myers E."/>
            <person name="Negre B."/>
            <person name="Newfeld S."/>
            <person name="Nielsen R."/>
            <person name="Noor M.A."/>
            <person name="O'Grady P."/>
            <person name="Pachter L."/>
            <person name="Papaceit M."/>
            <person name="Parisi M.J."/>
            <person name="Parisi M."/>
            <person name="Parts L."/>
            <person name="Pedersen J.S."/>
            <person name="Pesole G."/>
            <person name="Phillippy A.M."/>
            <person name="Ponting C.P."/>
            <person name="Pop M."/>
            <person name="Porcelli D."/>
            <person name="Powell J.R."/>
            <person name="Prohaska S."/>
            <person name="Pruitt K."/>
            <person name="Puig M."/>
            <person name="Quesneville H."/>
            <person name="Ram K.R."/>
            <person name="Rand D."/>
            <person name="Rasmussen M.D."/>
            <person name="Reed L.K."/>
            <person name="Reenan R."/>
            <person name="Reily A."/>
            <person name="Remington K.A."/>
            <person name="Rieger T.T."/>
            <person name="Ritchie M.G."/>
            <person name="Robin C."/>
            <person name="Rogers Y.H."/>
            <person name="Rohde C."/>
            <person name="Rozas J."/>
            <person name="Rubenfield M.J."/>
            <person name="Ruiz A."/>
            <person name="Russo S."/>
            <person name="Salzberg S.L."/>
            <person name="Sanchez-Gracia A."/>
            <person name="Saranga D.J."/>
            <person name="Sato H."/>
            <person name="Schaeffer S.W."/>
            <person name="Schatz M.C."/>
            <person name="Schlenke T."/>
            <person name="Schwartz R."/>
            <person name="Segarra C."/>
            <person name="Singh R.S."/>
            <person name="Sirot L."/>
            <person name="Sirota M."/>
            <person name="Sisneros N.B."/>
            <person name="Smith C.D."/>
            <person name="Smith T.F."/>
            <person name="Spieth J."/>
            <person name="Stage D.E."/>
            <person name="Stark A."/>
            <person name="Stephan W."/>
            <person name="Strausberg R.L."/>
            <person name="Strempel S."/>
            <person name="Sturgill D."/>
            <person name="Sutton G."/>
            <person name="Sutton G.G."/>
            <person name="Tao W."/>
            <person name="Teichmann S."/>
            <person name="Tobari Y.N."/>
            <person name="Tomimura Y."/>
            <person name="Tsolas J.M."/>
            <person name="Valente V.L."/>
            <person name="Venter E."/>
            <person name="Venter J.C."/>
            <person name="Vicario S."/>
            <person name="Vieira F.G."/>
            <person name="Vilella A.J."/>
            <person name="Villasante A."/>
            <person name="Walenz B."/>
            <person name="Wang J."/>
            <person name="Wasserman M."/>
            <person name="Watts T."/>
            <person name="Wilson D."/>
            <person name="Wilson R.K."/>
            <person name="Wing R.A."/>
            <person name="Wolfner M.F."/>
            <person name="Wong A."/>
            <person name="Wong G.K."/>
            <person name="Wu C.I."/>
            <person name="Wu G."/>
            <person name="Yamamoto D."/>
            <person name="Yang H.P."/>
            <person name="Yang S.P."/>
            <person name="Yorke J.A."/>
            <person name="Yoshida K."/>
            <person name="Zdobnov E."/>
            <person name="Zhang P."/>
            <person name="Zhang Y."/>
            <person name="Zimin A.V."/>
            <person name="Baldwin J."/>
            <person name="Abdouelleil A."/>
            <person name="Abdulkadir J."/>
            <person name="Abebe A."/>
            <person name="Abera B."/>
            <person name="Abreu J."/>
            <person name="Acer S.C."/>
            <person name="Aftuck L."/>
            <person name="Alexander A."/>
            <person name="An P."/>
            <person name="Anderson E."/>
            <person name="Anderson S."/>
            <person name="Arachi H."/>
            <person name="Azer M."/>
            <person name="Bachantsang P."/>
            <person name="Barry A."/>
            <person name="Bayul T."/>
            <person name="Berlin A."/>
            <person name="Bessette D."/>
            <person name="Bloom T."/>
            <person name="Blye J."/>
            <person name="Boguslavskiy L."/>
            <person name="Bonnet C."/>
            <person name="Boukhgalter B."/>
            <person name="Bourzgui I."/>
            <person name="Brown A."/>
            <person name="Cahill P."/>
            <person name="Channer S."/>
            <person name="Cheshatsang Y."/>
            <person name="Chuda L."/>
            <person name="Citroen M."/>
            <person name="Collymore A."/>
            <person name="Cooke P."/>
            <person name="Costello M."/>
            <person name="D'Aco K."/>
            <person name="Daza R."/>
            <person name="De Haan G."/>
            <person name="DeGray S."/>
            <person name="DeMaso C."/>
            <person name="Dhargay N."/>
            <person name="Dooley K."/>
            <person name="Dooley E."/>
            <person name="Doricent M."/>
            <person name="Dorje P."/>
            <person name="Dorjee K."/>
            <person name="Dupes A."/>
            <person name="Elong R."/>
            <person name="Falk J."/>
            <person name="Farina A."/>
            <person name="Faro S."/>
            <person name="Ferguson D."/>
            <person name="Fisher S."/>
            <person name="Foley C.D."/>
            <person name="Franke A."/>
            <person name="Friedrich D."/>
            <person name="Gadbois L."/>
            <person name="Gearin G."/>
            <person name="Gearin C.R."/>
            <person name="Giannoukos G."/>
            <person name="Goode T."/>
            <person name="Graham J."/>
            <person name="Grandbois E."/>
            <person name="Grewal S."/>
            <person name="Gyaltsen K."/>
            <person name="Hafez N."/>
            <person name="Hagos B."/>
            <person name="Hall J."/>
            <person name="Henson C."/>
            <person name="Hollinger A."/>
            <person name="Honan T."/>
            <person name="Huard M.D."/>
            <person name="Hughes L."/>
            <person name="Hurhula B."/>
            <person name="Husby M.E."/>
            <person name="Kamat A."/>
            <person name="Kanga B."/>
            <person name="Kashin S."/>
            <person name="Khazanovich D."/>
            <person name="Kisner P."/>
            <person name="Lance K."/>
            <person name="Lara M."/>
            <person name="Lee W."/>
            <person name="Lennon N."/>
            <person name="Letendre F."/>
            <person name="LeVine R."/>
            <person name="Lipovsky A."/>
            <person name="Liu X."/>
            <person name="Liu J."/>
            <person name="Liu S."/>
            <person name="Lokyitsang T."/>
            <person name="Lokyitsang Y."/>
            <person name="Lubonja R."/>
            <person name="Lui A."/>
            <person name="MacDonald P."/>
            <person name="Magnisalis V."/>
            <person name="Maru K."/>
            <person name="Matthews C."/>
            <person name="McCusker W."/>
            <person name="McDonough S."/>
            <person name="Mehta T."/>
            <person name="Meldrim J."/>
            <person name="Meneus L."/>
            <person name="Mihai O."/>
            <person name="Mihalev A."/>
            <person name="Mihova T."/>
            <person name="Mittelman R."/>
            <person name="Mlenga V."/>
            <person name="Montmayeur A."/>
            <person name="Mulrain L."/>
            <person name="Navidi A."/>
            <person name="Naylor J."/>
            <person name="Negash T."/>
            <person name="Nguyen T."/>
            <person name="Nguyen N."/>
            <person name="Nicol R."/>
            <person name="Norbu C."/>
            <person name="Norbu N."/>
            <person name="Novod N."/>
            <person name="O'Neill B."/>
            <person name="Osman S."/>
            <person name="Markiewicz E."/>
            <person name="Oyono O.L."/>
            <person name="Patti C."/>
            <person name="Phunkhang P."/>
            <person name="Pierre F."/>
            <person name="Priest M."/>
            <person name="Raghuraman S."/>
            <person name="Rege F."/>
            <person name="Reyes R."/>
            <person name="Rise C."/>
            <person name="Rogov P."/>
            <person name="Ross K."/>
            <person name="Ryan E."/>
            <person name="Settipalli S."/>
            <person name="Shea T."/>
            <person name="Sherpa N."/>
            <person name="Shi L."/>
            <person name="Shih D."/>
            <person name="Sparrow T."/>
            <person name="Spaulding J."/>
            <person name="Stalker J."/>
            <person name="Stange-Thomann N."/>
            <person name="Stavropoulos S."/>
            <person name="Stone C."/>
            <person name="Strader C."/>
            <person name="Tesfaye S."/>
            <person name="Thomson T."/>
            <person name="Thoulutsang Y."/>
            <person name="Thoulutsang D."/>
            <person name="Topham K."/>
            <person name="Topping I."/>
            <person name="Tsamla T."/>
            <person name="Vassiliev H."/>
            <person name="Vo A."/>
            <person name="Wangchuk T."/>
            <person name="Wangdi T."/>
            <person name="Weiand M."/>
            <person name="Wilkinson J."/>
            <person name="Wilson A."/>
            <person name="Yadav S."/>
            <person name="Young G."/>
            <person name="Yu Q."/>
            <person name="Zembek L."/>
            <person name="Zhong D."/>
            <person name="Zimmer A."/>
            <person name="Zwirko Z."/>
            <person name="Jaffe D.B."/>
            <person name="Alvarez P."/>
            <person name="Brockman W."/>
            <person name="Butler J."/>
            <person name="Chin C."/>
            <person name="Gnerre S."/>
            <person name="Grabherr M."/>
            <person name="Kleber M."/>
            <person name="Mauceli E."/>
            <person name="MacCallum I."/>
        </authorList>
    </citation>
    <scope>NUCLEOTIDE SEQUENCE [LARGE SCALE GENOMIC DNA]</scope>
    <source>
        <strain evidence="4">Tucson 14024-0371.13</strain>
    </source>
</reference>
<dbReference type="GO" id="GO:0032783">
    <property type="term" value="C:super elongation complex"/>
    <property type="evidence" value="ECO:0007669"/>
    <property type="project" value="EnsemblMetazoa"/>
</dbReference>
<feature type="region of interest" description="Disordered" evidence="2">
    <location>
        <begin position="782"/>
        <end position="951"/>
    </location>
</feature>
<dbReference type="OMA" id="FNMANCD"/>
<feature type="region of interest" description="Disordered" evidence="2">
    <location>
        <begin position="175"/>
        <end position="211"/>
    </location>
</feature>
<feature type="compositionally biased region" description="Basic and acidic residues" evidence="2">
    <location>
        <begin position="628"/>
        <end position="641"/>
    </location>
</feature>
<feature type="compositionally biased region" description="Basic and acidic residues" evidence="2">
    <location>
        <begin position="495"/>
        <end position="521"/>
    </location>
</feature>
<feature type="compositionally biased region" description="Polar residues" evidence="2">
    <location>
        <begin position="874"/>
        <end position="891"/>
    </location>
</feature>
<dbReference type="PhylomeDB" id="B3MF03"/>
<keyword evidence="1" id="KW-0175">Coiled coil</keyword>
<feature type="region of interest" description="Disordered" evidence="2">
    <location>
        <begin position="1018"/>
        <end position="1065"/>
    </location>
</feature>
<dbReference type="HOGENOM" id="CLU_004489_0_0_1"/>
<sequence length="1474" mass="165991">MDFPEFSDINIDQLLSEPAPLGNGVISSYKQIPTPRINGNAKGKRSLLAERIAQSDDLIRQLKQLQTKNKQLTDLQKTAKEVTELYQKEKQLRLELEERSNKLAAQCGELEKQLDVQVATCENLQDELQEKGLPVEAKDVLGILMQFYQRLGDDCGLGRRENNIMKKLKDYCKTAEIPVPPPRSPTARHKRKSPQNGVNQSTQTDQEPAKEKPLVCSVGVQVGKLVETRSQGSQYKRTTTTRGTTTACFIEKRDVGTCFPEPVLSPKVRQILDEMLSWRTDKVISPLSPLSPISEVQEICSAVSVATCTTLCNIQREIDYMPEVPSQIKVSASRPPSRAMMDGIKEEARYSLGNKELAKELLNFLPQNQSCLANLSPQAFDELWQVFGQMVLGLLQRRSIQQSASNADFVSWLHELYESTESYPAEVCTNTTNKKDFSAGTDCVDIGTDPIVLSPNISYGGNVTPIRIPPKPKERKSKQKKRKATSSVKSSPKRKCLEADVLEDKNNANNKPVDKEDQNEKVPETAIQFLSNLNTFNMANCDNLNMELDEEEMYLLQLTTNSKSQGPEQISRDEVQLEVTTSTTNLLPAVQNESNSLRDDEGIRPSEEVLPKINEPLPFEPEPENEPEEAKNTEIFEEKASKPTTEGEPALEELLSVGSSLEEEKSRVAKKLQTLKSLFGSDSDSDGLIKWRDEQLSQPGSKPCEESSTDAEILSLLTVRPSNALIADFDSISSEELPKSEEAGEDQADDDPRKTPPERLEESLCLSDFTSDSPELVDLSLSLSDCSSDSPKHMVVSSCSGDSKSDVPESLDVPTCPADSKLEAHESLEESLFLSDSSTDSEAENVSSNNDESKGERGTMDMDDIQLDKYLSSELPSSAPRTTSVEKNSGHNVKAPEVESSALPVLRSTTKNVYGSSDDSDNPRLVIDESAESMSDWEKTPSPLSDSPKLKRNIKSVSSLLEVRMTRSRAKQLEQKLDADGRTSLVDQIRKRLKHSLPSDLEGRPLASDVLPKVVEAHVAEGQPSNVNTTPEELPRKKDKSCPEPSRVIISPPASPPPEPIEEHDEPIDIPLEQDMCQRIKGPPLLISHVIYVSKNQEQRKLPEESEKRKLNETLDRYLKDTMYLNSTLRDLEDNIKKVTNNEVEIVDAMITVICKIGFEANPMIRLMNALQYFDFTERFMLRVELRLFRFVKDRPQTAMAMTYVRLYLKMASMMGHVENPARLLLAKILYHYDKDMPVLVLELLTQFPTVIPHREQREYDHSDPLITVIKHLLMNKKYDMTDPESPERLLLSKLRFEFHFKTFEPTANQVLENLVEKLKAGRLEQLGYAFALFCRRSPYLKIEDTVLGEHLMPLAASYCDLATRSEDYDDRLQSLVQCMSMALKPLPIDTDIAACVGLFKRLLVAVPRPAVQQAVVQAILRLQRFGFMHVSDVLQNYRPEYSLEPLTRAMLRSFAERRRKYVYSQTHRKFQRD</sequence>
<feature type="compositionally biased region" description="Basic and acidic residues" evidence="2">
    <location>
        <begin position="1033"/>
        <end position="1042"/>
    </location>
</feature>
<feature type="region of interest" description="Disordered" evidence="2">
    <location>
        <begin position="462"/>
        <end position="521"/>
    </location>
</feature>
<feature type="compositionally biased region" description="Low complexity" evidence="2">
    <location>
        <begin position="830"/>
        <end position="840"/>
    </location>
</feature>
<dbReference type="KEGG" id="dan:6494717"/>
<evidence type="ECO:0000256" key="2">
    <source>
        <dbReference type="SAM" id="MobiDB-lite"/>
    </source>
</evidence>
<accession>B3MF03</accession>
<dbReference type="GO" id="GO:0003682">
    <property type="term" value="F:chromatin binding"/>
    <property type="evidence" value="ECO:0007669"/>
    <property type="project" value="EnsemblMetazoa"/>
</dbReference>
<evidence type="ECO:0008006" key="5">
    <source>
        <dbReference type="Google" id="ProtNLM"/>
    </source>
</evidence>
<dbReference type="CTD" id="23379"/>
<feature type="region of interest" description="Disordered" evidence="2">
    <location>
        <begin position="592"/>
        <end position="709"/>
    </location>
</feature>
<dbReference type="Proteomes" id="UP000007801">
    <property type="component" value="Unassembled WGS sequence"/>
</dbReference>
<dbReference type="InParanoid" id="B3MF03"/>
<dbReference type="OrthoDB" id="6368736at2759"/>
<dbReference type="GeneID" id="6494717"/>
<feature type="compositionally biased region" description="Polar residues" evidence="2">
    <location>
        <begin position="907"/>
        <end position="917"/>
    </location>
</feature>
<organism evidence="3 4">
    <name type="scientific">Drosophila ananassae</name>
    <name type="common">Fruit fly</name>
    <dbReference type="NCBI Taxonomy" id="7217"/>
    <lineage>
        <taxon>Eukaryota</taxon>
        <taxon>Metazoa</taxon>
        <taxon>Ecdysozoa</taxon>
        <taxon>Arthropoda</taxon>
        <taxon>Hexapoda</taxon>
        <taxon>Insecta</taxon>
        <taxon>Pterygota</taxon>
        <taxon>Neoptera</taxon>
        <taxon>Endopterygota</taxon>
        <taxon>Diptera</taxon>
        <taxon>Brachycera</taxon>
        <taxon>Muscomorpha</taxon>
        <taxon>Ephydroidea</taxon>
        <taxon>Drosophilidae</taxon>
        <taxon>Drosophila</taxon>
        <taxon>Sophophora</taxon>
    </lineage>
</organism>
<evidence type="ECO:0000256" key="1">
    <source>
        <dbReference type="SAM" id="Coils"/>
    </source>
</evidence>
<dbReference type="eggNOG" id="ENOG502S8KT">
    <property type="taxonomic scope" value="Eukaryota"/>
</dbReference>
<feature type="compositionally biased region" description="Polar residues" evidence="2">
    <location>
        <begin position="194"/>
        <end position="206"/>
    </location>
</feature>
<dbReference type="FunCoup" id="B3MF03">
    <property type="interactions" value="119"/>
</dbReference>
<feature type="compositionally biased region" description="Basic and acidic residues" evidence="2">
    <location>
        <begin position="750"/>
        <end position="762"/>
    </location>
</feature>
<feature type="compositionally biased region" description="Basic and acidic residues" evidence="2">
    <location>
        <begin position="596"/>
        <end position="610"/>
    </location>
</feature>
<feature type="region of interest" description="Disordered" evidence="2">
    <location>
        <begin position="730"/>
        <end position="767"/>
    </location>
</feature>
<dbReference type="STRING" id="7217.B3MF03"/>
<dbReference type="GO" id="GO:0000791">
    <property type="term" value="C:euchromatin"/>
    <property type="evidence" value="ECO:0007669"/>
    <property type="project" value="EnsemblMetazoa"/>
</dbReference>
<dbReference type="EMBL" id="CH902619">
    <property type="protein sequence ID" value="EDV36624.1"/>
    <property type="molecule type" value="Genomic_DNA"/>
</dbReference>
<dbReference type="GO" id="GO:0042795">
    <property type="term" value="P:snRNA transcription by RNA polymerase II"/>
    <property type="evidence" value="ECO:0007669"/>
    <property type="project" value="EnsemblMetazoa"/>
</dbReference>
<evidence type="ECO:0000313" key="3">
    <source>
        <dbReference type="EMBL" id="EDV36624.1"/>
    </source>
</evidence>
<evidence type="ECO:0000313" key="4">
    <source>
        <dbReference type="Proteomes" id="UP000007801"/>
    </source>
</evidence>
<feature type="compositionally biased region" description="Basic and acidic residues" evidence="2">
    <location>
        <begin position="851"/>
        <end position="860"/>
    </location>
</feature>